<gene>
    <name evidence="1" type="ORF">LEP1GSC038_0029</name>
</gene>
<protein>
    <submittedName>
        <fullName evidence="1">Uncharacterized protein</fullName>
    </submittedName>
</protein>
<evidence type="ECO:0000313" key="1">
    <source>
        <dbReference type="EMBL" id="EMM70903.1"/>
    </source>
</evidence>
<evidence type="ECO:0000313" key="2">
    <source>
        <dbReference type="Proteomes" id="UP000012101"/>
    </source>
</evidence>
<comment type="caution">
    <text evidence="1">The sequence shown here is derived from an EMBL/GenBank/DDBJ whole genome shotgun (WGS) entry which is preliminary data.</text>
</comment>
<dbReference type="Proteomes" id="UP000012101">
    <property type="component" value="Unassembled WGS sequence"/>
</dbReference>
<name>M6FDQ1_9LEPT</name>
<sequence>MQGFFIFILQFNSKRKFLQSFSYGFFKVVYSVRDTDAIRTDNGSPFPSLGLTGFTKLSVWWLKLGI</sequence>
<dbReference type="AlphaFoldDB" id="M6FDQ1"/>
<accession>M6FDQ1</accession>
<reference evidence="1 2" key="1">
    <citation type="submission" date="2013-01" db="EMBL/GenBank/DDBJ databases">
        <authorList>
            <person name="Harkins D.M."/>
            <person name="Durkin A.S."/>
            <person name="Brinkac L.M."/>
            <person name="Haft D.H."/>
            <person name="Selengut J.D."/>
            <person name="Sanka R."/>
            <person name="DePew J."/>
            <person name="Purushe J."/>
            <person name="Hospenthal D.R."/>
            <person name="Murray C.K."/>
            <person name="Pimentel G."/>
            <person name="Wasfy M."/>
            <person name="Vinetz J.M."/>
            <person name="Sutton G.G."/>
            <person name="Nierman W.C."/>
            <person name="Fouts D.E."/>
        </authorList>
    </citation>
    <scope>NUCLEOTIDE SEQUENCE [LARGE SCALE GENOMIC DNA]</scope>
    <source>
        <strain evidence="1 2">2006001855</strain>
    </source>
</reference>
<proteinExistence type="predicted"/>
<dbReference type="EMBL" id="AFJM02000064">
    <property type="protein sequence ID" value="EMM70903.1"/>
    <property type="molecule type" value="Genomic_DNA"/>
</dbReference>
<organism evidence="1 2">
    <name type="scientific">Leptospira weilii str. 2006001855</name>
    <dbReference type="NCBI Taxonomy" id="996804"/>
    <lineage>
        <taxon>Bacteria</taxon>
        <taxon>Pseudomonadati</taxon>
        <taxon>Spirochaetota</taxon>
        <taxon>Spirochaetia</taxon>
        <taxon>Leptospirales</taxon>
        <taxon>Leptospiraceae</taxon>
        <taxon>Leptospira</taxon>
    </lineage>
</organism>